<dbReference type="RefSeq" id="WP_268803588.1">
    <property type="nucleotide sequence ID" value="NZ_JAPRAY010000011.1"/>
</dbReference>
<evidence type="ECO:0000313" key="2">
    <source>
        <dbReference type="EMBL" id="MCZ0667697.1"/>
    </source>
</evidence>
<accession>A0A9Q4HX94</accession>
<comment type="caution">
    <text evidence="2">The sequence shown here is derived from an EMBL/GenBank/DDBJ whole genome shotgun (WGS) entry which is preliminary data.</text>
</comment>
<proteinExistence type="predicted"/>
<keyword evidence="1" id="KW-0472">Membrane</keyword>
<reference evidence="2" key="1">
    <citation type="submission" date="2022-11" db="EMBL/GenBank/DDBJ databases">
        <title>Temperate bacteriophages infecting mucin-degrading bacterium Ruminococcus gnavus from the human gut.</title>
        <authorList>
            <person name="Buttimer C."/>
        </authorList>
    </citation>
    <scope>NUCLEOTIDE SEQUENCE</scope>
    <source>
        <strain evidence="2">CCUG 49994</strain>
    </source>
</reference>
<dbReference type="AlphaFoldDB" id="A0A9Q4HX94"/>
<sequence length="239" mass="28196">MHEKRKKYYHIRKDLFWCTILSAVTFLIGYAIHQHHGIFLTQSLKTDAPKKRTEITFDDLQSNLKDISTCYLCGSSDYSMMDYYRKFDTVGLISLNDWYILDFQLKAYDENGNEIPNKTSSNMLFGNTGEITYSSHGDVSRGMAEIDITLPENYKLNKRNLTDHLCQSCLDKVAVSLEYWKYENEKKEPIPLCLVDFKTLDIYSLQDHYRSIFIRDYYVEMDFKDTSVETKAFYMPERL</sequence>
<evidence type="ECO:0000256" key="1">
    <source>
        <dbReference type="SAM" id="Phobius"/>
    </source>
</evidence>
<keyword evidence="1" id="KW-0812">Transmembrane</keyword>
<dbReference type="EMBL" id="JAPRAY010000011">
    <property type="protein sequence ID" value="MCZ0667697.1"/>
    <property type="molecule type" value="Genomic_DNA"/>
</dbReference>
<gene>
    <name evidence="2" type="ORF">OZZ17_09065</name>
</gene>
<protein>
    <submittedName>
        <fullName evidence="2">Uncharacterized protein</fullName>
    </submittedName>
</protein>
<organism evidence="2 3">
    <name type="scientific">Mediterraneibacter gnavus</name>
    <name type="common">Ruminococcus gnavus</name>
    <dbReference type="NCBI Taxonomy" id="33038"/>
    <lineage>
        <taxon>Bacteria</taxon>
        <taxon>Bacillati</taxon>
        <taxon>Bacillota</taxon>
        <taxon>Clostridia</taxon>
        <taxon>Lachnospirales</taxon>
        <taxon>Lachnospiraceae</taxon>
        <taxon>Mediterraneibacter</taxon>
    </lineage>
</organism>
<evidence type="ECO:0000313" key="3">
    <source>
        <dbReference type="Proteomes" id="UP001079535"/>
    </source>
</evidence>
<dbReference type="Proteomes" id="UP001079535">
    <property type="component" value="Unassembled WGS sequence"/>
</dbReference>
<keyword evidence="1" id="KW-1133">Transmembrane helix</keyword>
<name>A0A9Q4HX94_MEDGN</name>
<feature type="transmembrane region" description="Helical" evidence="1">
    <location>
        <begin position="15"/>
        <end position="33"/>
    </location>
</feature>